<dbReference type="RefSeq" id="WP_069315500.1">
    <property type="nucleotide sequence ID" value="NZ_CAWNQJ010000090.1"/>
</dbReference>
<accession>A0ABM6DPB3</accession>
<keyword evidence="3" id="KW-1185">Reference proteome</keyword>
<evidence type="ECO:0000313" key="3">
    <source>
        <dbReference type="Proteomes" id="UP000094600"/>
    </source>
</evidence>
<reference evidence="2 3" key="1">
    <citation type="submission" date="2016-06" db="EMBL/GenBank/DDBJ databases">
        <title>Bacterial characters and pathogenicity of Xenorhabdus hominickii from an entomopathogenic nematode, Steinernema monticolum.</title>
        <authorList>
            <person name="Park Y."/>
            <person name="Kim Y."/>
        </authorList>
    </citation>
    <scope>NUCLEOTIDE SEQUENCE [LARGE SCALE GENOMIC DNA]</scope>
    <source>
        <strain evidence="2 3">ANU1</strain>
    </source>
</reference>
<organism evidence="2 3">
    <name type="scientific">Xenorhabdus hominickii</name>
    <dbReference type="NCBI Taxonomy" id="351679"/>
    <lineage>
        <taxon>Bacteria</taxon>
        <taxon>Pseudomonadati</taxon>
        <taxon>Pseudomonadota</taxon>
        <taxon>Gammaproteobacteria</taxon>
        <taxon>Enterobacterales</taxon>
        <taxon>Morganellaceae</taxon>
        <taxon>Xenorhabdus</taxon>
    </lineage>
</organism>
<gene>
    <name evidence="2" type="ORF">A9255_03615</name>
</gene>
<feature type="transmembrane region" description="Helical" evidence="1">
    <location>
        <begin position="58"/>
        <end position="83"/>
    </location>
</feature>
<keyword evidence="1" id="KW-0812">Transmembrane</keyword>
<dbReference type="EMBL" id="CP016176">
    <property type="protein sequence ID" value="AOM39748.1"/>
    <property type="molecule type" value="Genomic_DNA"/>
</dbReference>
<dbReference type="Proteomes" id="UP000094600">
    <property type="component" value="Chromosome"/>
</dbReference>
<sequence length="84" mass="9850">MKLPKVCRANFNKLSETFGKKLPQRLEITEASFDALDKRLKATYDRLENVNSRLQYRFIAWFAVGVVAMVSTLFFRKIFVFILV</sequence>
<evidence type="ECO:0000256" key="1">
    <source>
        <dbReference type="SAM" id="Phobius"/>
    </source>
</evidence>
<proteinExistence type="predicted"/>
<keyword evidence="1" id="KW-0472">Membrane</keyword>
<protein>
    <submittedName>
        <fullName evidence="2">Uncharacterized protein</fullName>
    </submittedName>
</protein>
<evidence type="ECO:0000313" key="2">
    <source>
        <dbReference type="EMBL" id="AOM39748.1"/>
    </source>
</evidence>
<name>A0ABM6DPB3_XENHO</name>
<keyword evidence="1" id="KW-1133">Transmembrane helix</keyword>